<feature type="domain" description="Aminotransferase class I/classII large" evidence="4">
    <location>
        <begin position="33"/>
        <end position="378"/>
    </location>
</feature>
<gene>
    <name evidence="5" type="ordered locus">SMDSEM_208</name>
</gene>
<evidence type="ECO:0000313" key="5">
    <source>
        <dbReference type="EMBL" id="ACU52909.1"/>
    </source>
</evidence>
<evidence type="ECO:0000256" key="2">
    <source>
        <dbReference type="ARBA" id="ARBA00022576"/>
    </source>
</evidence>
<dbReference type="AlphaFoldDB" id="C7LKE7"/>
<name>C7LKE7_KARMS</name>
<evidence type="ECO:0000259" key="4">
    <source>
        <dbReference type="Pfam" id="PF00155"/>
    </source>
</evidence>
<dbReference type="Gene3D" id="3.90.1150.10">
    <property type="entry name" value="Aspartate Aminotransferase, domain 1"/>
    <property type="match status" value="1"/>
</dbReference>
<evidence type="ECO:0000256" key="1">
    <source>
        <dbReference type="ARBA" id="ARBA00001933"/>
    </source>
</evidence>
<dbReference type="Gene3D" id="3.40.640.10">
    <property type="entry name" value="Type I PLP-dependent aspartate aminotransferase-like (Major domain)"/>
    <property type="match status" value="1"/>
</dbReference>
<accession>C7LKE7</accession>
<dbReference type="SUPFAM" id="SSF53383">
    <property type="entry name" value="PLP-dependent transferases"/>
    <property type="match status" value="1"/>
</dbReference>
<dbReference type="GO" id="GO:0008483">
    <property type="term" value="F:transaminase activity"/>
    <property type="evidence" value="ECO:0007669"/>
    <property type="project" value="UniProtKB-KW"/>
</dbReference>
<sequence>MTIYPSFNLKKISEYYFSKKNKELKFLEKKGNKIINLGIGNPDLFPPLGVIKTMKKASENENANKYQEYLGIPNLRKKFSEWYYKNYKIDLNPENEILPLMGSKEGILYTSMAYLNKNDYVLIPNPGYPTYTSISKLIGGKIIYYSLIEKNKWLPNLFEINKFNLNKVKIFWINYPHMPTGAKINIEELEKIVFFSRKNNILLVHDNPYSFILNDNPISIFNIKKSKDVSIELNTLSKSYNMAGWRIGMIAGKKNILENIIKIQSQVHSGMYFPLQKGAIEAMKFNNNWFISQNKEYSKRRNIIWEICDLLKISYYKNSAGLFVWGKLNKKNDILWTNKILYKYKIFITPGSIFGSNGKGYVRLSLCCKKQFLKTAKKRIIYY</sequence>
<keyword evidence="3 5" id="KW-0808">Transferase</keyword>
<dbReference type="GO" id="GO:0030170">
    <property type="term" value="F:pyridoxal phosphate binding"/>
    <property type="evidence" value="ECO:0007669"/>
    <property type="project" value="InterPro"/>
</dbReference>
<dbReference type="STRING" id="595499.SMDSEM_208"/>
<dbReference type="EMBL" id="CP001605">
    <property type="protein sequence ID" value="ACU52909.1"/>
    <property type="molecule type" value="Genomic_DNA"/>
</dbReference>
<dbReference type="InterPro" id="IPR015421">
    <property type="entry name" value="PyrdxlP-dep_Trfase_major"/>
</dbReference>
<evidence type="ECO:0000313" key="6">
    <source>
        <dbReference type="Proteomes" id="UP000008074"/>
    </source>
</evidence>
<reference evidence="5 6" key="1">
    <citation type="journal article" date="2009" name="Proc. Natl. Acad. Sci. U.S.A.">
        <title>Convergent evolution of metabolic roles in bacterial co-symbionts of insects.</title>
        <authorList>
            <person name="McCutcheon J.P."/>
            <person name="McDonald B.R."/>
            <person name="Moran N.A."/>
        </authorList>
    </citation>
    <scope>NUCLEOTIDE SEQUENCE [LARGE SCALE GENOMIC DNA]</scope>
    <source>
        <strain evidence="5 6">SMDSEM</strain>
    </source>
</reference>
<dbReference type="Proteomes" id="UP000008074">
    <property type="component" value="Chromosome"/>
</dbReference>
<proteinExistence type="predicted"/>
<dbReference type="PANTHER" id="PTHR42832:SF3">
    <property type="entry name" value="L-GLUTAMINE--4-(METHYLSULFANYL)-2-OXOBUTANOATE AMINOTRANSFERASE"/>
    <property type="match status" value="1"/>
</dbReference>
<dbReference type="InterPro" id="IPR050881">
    <property type="entry name" value="LL-DAP_aminotransferase"/>
</dbReference>
<keyword evidence="2 5" id="KW-0032">Aminotransferase</keyword>
<dbReference type="InterPro" id="IPR004839">
    <property type="entry name" value="Aminotransferase_I/II_large"/>
</dbReference>
<dbReference type="PANTHER" id="PTHR42832">
    <property type="entry name" value="AMINO ACID AMINOTRANSFERASE"/>
    <property type="match status" value="1"/>
</dbReference>
<dbReference type="CDD" id="cd00609">
    <property type="entry name" value="AAT_like"/>
    <property type="match status" value="1"/>
</dbReference>
<evidence type="ECO:0000256" key="3">
    <source>
        <dbReference type="ARBA" id="ARBA00022679"/>
    </source>
</evidence>
<dbReference type="InterPro" id="IPR015424">
    <property type="entry name" value="PyrdxlP-dep_Trfase"/>
</dbReference>
<dbReference type="Pfam" id="PF00155">
    <property type="entry name" value="Aminotran_1_2"/>
    <property type="match status" value="1"/>
</dbReference>
<comment type="cofactor">
    <cofactor evidence="1">
        <name>pyridoxal 5'-phosphate</name>
        <dbReference type="ChEBI" id="CHEBI:597326"/>
    </cofactor>
</comment>
<dbReference type="InterPro" id="IPR015422">
    <property type="entry name" value="PyrdxlP-dep_Trfase_small"/>
</dbReference>
<dbReference type="HOGENOM" id="CLU_017584_4_5_10"/>
<dbReference type="KEGG" id="sms:SMDSEM_208"/>
<organism evidence="5 6">
    <name type="scientific">Karelsulcia muelleri (strain SMDSEM)</name>
    <name type="common">Sulcia muelleri</name>
    <dbReference type="NCBI Taxonomy" id="595499"/>
    <lineage>
        <taxon>Bacteria</taxon>
        <taxon>Pseudomonadati</taxon>
        <taxon>Bacteroidota</taxon>
        <taxon>Flavobacteriia</taxon>
        <taxon>Flavobacteriales</taxon>
        <taxon>Candidatus Karelsulcia</taxon>
    </lineage>
</organism>
<protein>
    <submittedName>
        <fullName evidence="5">Aminotransferase</fullName>
    </submittedName>
</protein>